<dbReference type="OrthoDB" id="9182144at2"/>
<evidence type="ECO:0000313" key="2">
    <source>
        <dbReference type="Proteomes" id="UP000295382"/>
    </source>
</evidence>
<evidence type="ECO:0000313" key="1">
    <source>
        <dbReference type="EMBL" id="TCS37904.1"/>
    </source>
</evidence>
<dbReference type="Proteomes" id="UP000295382">
    <property type="component" value="Unassembled WGS sequence"/>
</dbReference>
<dbReference type="EMBL" id="SLZQ01000003">
    <property type="protein sequence ID" value="TCS37904.1"/>
    <property type="molecule type" value="Genomic_DNA"/>
</dbReference>
<proteinExistence type="predicted"/>
<dbReference type="RefSeq" id="WP_132257974.1">
    <property type="nucleotide sequence ID" value="NZ_SLZQ01000003.1"/>
</dbReference>
<organism evidence="1 2">
    <name type="scientific">Paucimonas lemoignei</name>
    <name type="common">Pseudomonas lemoignei</name>
    <dbReference type="NCBI Taxonomy" id="29443"/>
    <lineage>
        <taxon>Bacteria</taxon>
        <taxon>Pseudomonadati</taxon>
        <taxon>Pseudomonadota</taxon>
        <taxon>Betaproteobacteria</taxon>
        <taxon>Burkholderiales</taxon>
        <taxon>Burkholderiaceae</taxon>
        <taxon>Paucimonas</taxon>
    </lineage>
</organism>
<keyword evidence="2" id="KW-1185">Reference proteome</keyword>
<comment type="caution">
    <text evidence="1">The sequence shown here is derived from an EMBL/GenBank/DDBJ whole genome shotgun (WGS) entry which is preliminary data.</text>
</comment>
<reference evidence="1 2" key="1">
    <citation type="submission" date="2019-03" db="EMBL/GenBank/DDBJ databases">
        <title>Genomic Encyclopedia of Type Strains, Phase IV (KMG-IV): sequencing the most valuable type-strain genomes for metagenomic binning, comparative biology and taxonomic classification.</title>
        <authorList>
            <person name="Goeker M."/>
        </authorList>
    </citation>
    <scope>NUCLEOTIDE SEQUENCE [LARGE SCALE GENOMIC DNA]</scope>
    <source>
        <strain evidence="1 2">DSM 7445</strain>
    </source>
</reference>
<name>A0A4R3HYH1_PAULE</name>
<sequence>MKTDPRLEKNSASVRALDKLLQEAIDNPASYAADNQFIAALKSQGALAKFSREDAGIAPSSINTIKRIAEDILADGFQGFDARRTSAADAIGIFLERSARSGKRTKAALSEQIDELKDLLQIALQDCWHLTMAINKSFNQGLSYARDSNNPIILEKCLREQKALRLQMSLCKRPALRKED</sequence>
<protein>
    <submittedName>
        <fullName evidence="1">Uncharacterized protein</fullName>
    </submittedName>
</protein>
<gene>
    <name evidence="1" type="ORF">EDC30_103196</name>
</gene>
<dbReference type="AlphaFoldDB" id="A0A4R3HYH1"/>
<accession>A0A4R3HYH1</accession>